<evidence type="ECO:0000256" key="7">
    <source>
        <dbReference type="ARBA" id="ARBA00022989"/>
    </source>
</evidence>
<evidence type="ECO:0000256" key="3">
    <source>
        <dbReference type="ARBA" id="ARBA00005179"/>
    </source>
</evidence>
<feature type="transmembrane region" description="Helical" evidence="10">
    <location>
        <begin position="131"/>
        <end position="149"/>
    </location>
</feature>
<comment type="catalytic activity">
    <reaction evidence="10">
        <text>an all-trans-polyprenyl diphosphate + 4-hydroxybenzoate = a 4-hydroxy-3-(all-trans-polyprenyl)benzoate + diphosphate</text>
        <dbReference type="Rhea" id="RHEA:44504"/>
        <dbReference type="Rhea" id="RHEA-COMP:9514"/>
        <dbReference type="Rhea" id="RHEA-COMP:9564"/>
        <dbReference type="ChEBI" id="CHEBI:17879"/>
        <dbReference type="ChEBI" id="CHEBI:33019"/>
        <dbReference type="ChEBI" id="CHEBI:58914"/>
        <dbReference type="ChEBI" id="CHEBI:78396"/>
        <dbReference type="EC" id="2.5.1.39"/>
    </reaction>
</comment>
<feature type="transmembrane region" description="Helical" evidence="10">
    <location>
        <begin position="179"/>
        <end position="199"/>
    </location>
</feature>
<proteinExistence type="inferred from homology"/>
<comment type="pathway">
    <text evidence="3">Secondary metabolite biosynthesis.</text>
</comment>
<keyword evidence="10" id="KW-0496">Mitochondrion</keyword>
<dbReference type="FunFam" id="1.20.120.1780:FF:000001">
    <property type="entry name" value="4-hydroxybenzoate octaprenyltransferase"/>
    <property type="match status" value="1"/>
</dbReference>
<feature type="transmembrane region" description="Helical" evidence="10">
    <location>
        <begin position="279"/>
        <end position="299"/>
    </location>
</feature>
<dbReference type="Pfam" id="PF01040">
    <property type="entry name" value="UbiA"/>
    <property type="match status" value="1"/>
</dbReference>
<feature type="transmembrane region" description="Helical" evidence="10">
    <location>
        <begin position="205"/>
        <end position="229"/>
    </location>
</feature>
<comment type="similarity">
    <text evidence="4 10">Belongs to the UbiA prenyltransferase family.</text>
</comment>
<dbReference type="InterPro" id="IPR044878">
    <property type="entry name" value="UbiA_sf"/>
</dbReference>
<keyword evidence="9 10" id="KW-0414">Isoprene biosynthesis</keyword>
<dbReference type="Proteomes" id="UP000078046">
    <property type="component" value="Unassembled WGS sequence"/>
</dbReference>
<keyword evidence="8 10" id="KW-0472">Membrane</keyword>
<organism evidence="11 12">
    <name type="scientific">Intoshia linei</name>
    <dbReference type="NCBI Taxonomy" id="1819745"/>
    <lineage>
        <taxon>Eukaryota</taxon>
        <taxon>Metazoa</taxon>
        <taxon>Spiralia</taxon>
        <taxon>Lophotrochozoa</taxon>
        <taxon>Mesozoa</taxon>
        <taxon>Orthonectida</taxon>
        <taxon>Rhopaluridae</taxon>
        <taxon>Intoshia</taxon>
    </lineage>
</organism>
<evidence type="ECO:0000256" key="5">
    <source>
        <dbReference type="ARBA" id="ARBA00022679"/>
    </source>
</evidence>
<keyword evidence="10" id="KW-0831">Ubiquinone biosynthesis</keyword>
<comment type="subcellular location">
    <subcellularLocation>
        <location evidence="2">Membrane</location>
        <topology evidence="2">Multi-pass membrane protein</topology>
    </subcellularLocation>
    <subcellularLocation>
        <location evidence="10">Mitochondrion inner membrane</location>
        <topology evidence="10">Multi-pass membrane protein</topology>
        <orientation evidence="10">Matrix side</orientation>
    </subcellularLocation>
</comment>
<keyword evidence="7 10" id="KW-1133">Transmembrane helix</keyword>
<evidence type="ECO:0000256" key="4">
    <source>
        <dbReference type="ARBA" id="ARBA00005985"/>
    </source>
</evidence>
<name>A0A177B771_9BILA</name>
<dbReference type="InterPro" id="IPR006370">
    <property type="entry name" value="HB_polyprenyltransferase-like"/>
</dbReference>
<keyword evidence="5 10" id="KW-0808">Transferase</keyword>
<evidence type="ECO:0000256" key="2">
    <source>
        <dbReference type="ARBA" id="ARBA00004141"/>
    </source>
</evidence>
<dbReference type="AlphaFoldDB" id="A0A177B771"/>
<reference evidence="11 12" key="1">
    <citation type="submission" date="2016-04" db="EMBL/GenBank/DDBJ databases">
        <title>The genome of Intoshia linei affirms orthonectids as highly simplified spiralians.</title>
        <authorList>
            <person name="Mikhailov K.V."/>
            <person name="Slusarev G.S."/>
            <person name="Nikitin M.A."/>
            <person name="Logacheva M.D."/>
            <person name="Penin A."/>
            <person name="Aleoshin V."/>
            <person name="Panchin Y.V."/>
        </authorList>
    </citation>
    <scope>NUCLEOTIDE SEQUENCE [LARGE SCALE GENOMIC DNA]</scope>
    <source>
        <strain evidence="11">Intl2013</strain>
        <tissue evidence="11">Whole animal</tissue>
    </source>
</reference>
<comment type="caution">
    <text evidence="11">The sequence shown here is derived from an EMBL/GenBank/DDBJ whole genome shotgun (WGS) entry which is preliminary data.</text>
</comment>
<dbReference type="FunFam" id="1.10.357.140:FF:000008">
    <property type="entry name" value="4-hydroxybenzoate octaprenyltransferase"/>
    <property type="match status" value="1"/>
</dbReference>
<evidence type="ECO:0000313" key="11">
    <source>
        <dbReference type="EMBL" id="OAF70148.1"/>
    </source>
</evidence>
<dbReference type="PANTHER" id="PTHR11048">
    <property type="entry name" value="PRENYLTRANSFERASES"/>
    <property type="match status" value="1"/>
</dbReference>
<dbReference type="GO" id="GO:0005743">
    <property type="term" value="C:mitochondrial inner membrane"/>
    <property type="evidence" value="ECO:0007669"/>
    <property type="project" value="UniProtKB-SubCell"/>
</dbReference>
<dbReference type="NCBIfam" id="TIGR01474">
    <property type="entry name" value="ubiA_proteo"/>
    <property type="match status" value="1"/>
</dbReference>
<dbReference type="EC" id="2.5.1.39" evidence="10"/>
<comment type="function">
    <text evidence="10">Catalyzes the prenylation of para-hydroxybenzoate (PHB) with an all-trans polyprenyl group. Mediates the second step in the final reaction sequence of coenzyme Q (CoQ) biosynthesis, which is the condensation of the polyisoprenoid side chain with PHB, generating the first membrane-bound Q intermediate.</text>
</comment>
<comment type="pathway">
    <text evidence="10">Cofactor biosynthesis; ubiquinone biosynthesis.</text>
</comment>
<evidence type="ECO:0000256" key="6">
    <source>
        <dbReference type="ARBA" id="ARBA00022692"/>
    </source>
</evidence>
<dbReference type="UniPathway" id="UPA00232"/>
<evidence type="ECO:0000256" key="8">
    <source>
        <dbReference type="ARBA" id="ARBA00023136"/>
    </source>
</evidence>
<dbReference type="Gene3D" id="1.10.357.140">
    <property type="entry name" value="UbiA prenyltransferase"/>
    <property type="match status" value="1"/>
</dbReference>
<accession>A0A177B771</accession>
<keyword evidence="6 10" id="KW-0812">Transmembrane</keyword>
<dbReference type="InterPro" id="IPR000537">
    <property type="entry name" value="UbiA_prenyltransferase"/>
</dbReference>
<dbReference type="InterPro" id="IPR039653">
    <property type="entry name" value="Prenyltransferase"/>
</dbReference>
<dbReference type="PANTHER" id="PTHR11048:SF28">
    <property type="entry name" value="4-HYDROXYBENZOATE POLYPRENYLTRANSFERASE, MITOCHONDRIAL"/>
    <property type="match status" value="1"/>
</dbReference>
<gene>
    <name evidence="11" type="ORF">A3Q56_02103</name>
</gene>
<sequence length="329" mass="37115">MKLTYTLMNPFIKKRFSVTEKNIKKLYNVYIKRPILNSRIYDSKILSNFISINRIDKPAGFHLLYIPCTWGIAMMAENHTLCDIKLLSLLGIGAFLMRGSGCIINDIWDVDVDSQVSRTKNRPLASKNMQISTAVLILLPQLAISAFILSCFNESAIISGVMAVALVINYPLMKRFIPVPQLFLGFTFNYGIIMGALAVNPEIKTLLLILPLYLGSVFWTVLYDSIYGFQDMKYDKKIGMKSSSILFEHNYKTIFKICIGICASGMITTGLLMNIGISYYISVILFIIHLLNQTTRLNLNDTSDMMKIFKSNSHIGYIMLAGIICGKFL</sequence>
<comment type="cofactor">
    <cofactor evidence="1 10">
        <name>Mg(2+)</name>
        <dbReference type="ChEBI" id="CHEBI:18420"/>
    </cofactor>
</comment>
<protein>
    <recommendedName>
        <fullName evidence="10">4-hydroxybenzoate polyprenyltransferase, mitochondrial</fullName>
        <shortName evidence="10">4-HB polyprenyltransferase</shortName>
        <ecNumber evidence="10">2.5.1.39</ecNumber>
    </recommendedName>
    <alternativeName>
        <fullName evidence="10">Para-hydroxybenzoate--polyprenyltransferase</fullName>
        <shortName evidence="10">PHB:PPT</shortName>
        <shortName evidence="10">PHB:polyprenyltransferase</shortName>
    </alternativeName>
</protein>
<evidence type="ECO:0000256" key="9">
    <source>
        <dbReference type="ARBA" id="ARBA00023229"/>
    </source>
</evidence>
<evidence type="ECO:0000256" key="1">
    <source>
        <dbReference type="ARBA" id="ARBA00001946"/>
    </source>
</evidence>
<dbReference type="GO" id="GO:0006744">
    <property type="term" value="P:ubiquinone biosynthetic process"/>
    <property type="evidence" value="ECO:0007669"/>
    <property type="project" value="UniProtKB-UniRule"/>
</dbReference>
<dbReference type="Gene3D" id="1.20.120.1780">
    <property type="entry name" value="UbiA prenyltransferase"/>
    <property type="match status" value="1"/>
</dbReference>
<evidence type="ECO:0000313" key="12">
    <source>
        <dbReference type="Proteomes" id="UP000078046"/>
    </source>
</evidence>
<dbReference type="GO" id="GO:0008412">
    <property type="term" value="F:4-hydroxybenzoate polyprenyltransferase activity"/>
    <property type="evidence" value="ECO:0007669"/>
    <property type="project" value="UniProtKB-EC"/>
</dbReference>
<keyword evidence="12" id="KW-1185">Reference proteome</keyword>
<dbReference type="EMBL" id="LWCA01000183">
    <property type="protein sequence ID" value="OAF70148.1"/>
    <property type="molecule type" value="Genomic_DNA"/>
</dbReference>
<dbReference type="CDD" id="cd13959">
    <property type="entry name" value="PT_UbiA_COQ2"/>
    <property type="match status" value="1"/>
</dbReference>
<evidence type="ECO:0000256" key="10">
    <source>
        <dbReference type="HAMAP-Rule" id="MF_03189"/>
    </source>
</evidence>
<dbReference type="HAMAP" id="MF_01635">
    <property type="entry name" value="UbiA"/>
    <property type="match status" value="1"/>
</dbReference>
<dbReference type="GO" id="GO:0008299">
    <property type="term" value="P:isoprenoid biosynthetic process"/>
    <property type="evidence" value="ECO:0007669"/>
    <property type="project" value="UniProtKB-UniRule"/>
</dbReference>
<keyword evidence="10" id="KW-0999">Mitochondrion inner membrane</keyword>
<dbReference type="OrthoDB" id="18170at2759"/>